<sequence>MSEWTELEPDRKPAGAPKAPVRFGLMKMRKARSRGRVLILRDVVSQLGMKTWRVNVRLGKGARQHQIAIIPDEQGRFELQELGKSKGGGTFSINMPVVERFPDVPFSPMEVRWTVEAEGKRKILVVDLPPFCWDDGERRRLLQRKGA</sequence>
<evidence type="ECO:0000313" key="2">
    <source>
        <dbReference type="Proteomes" id="UP001378188"/>
    </source>
</evidence>
<evidence type="ECO:0000313" key="1">
    <source>
        <dbReference type="EMBL" id="MEJ8571269.1"/>
    </source>
</evidence>
<proteinExistence type="predicted"/>
<gene>
    <name evidence="1" type="ORF">V3328_07280</name>
</gene>
<keyword evidence="2" id="KW-1185">Reference proteome</keyword>
<dbReference type="AlphaFoldDB" id="A0AAW9RPE4"/>
<accession>A0AAW9RPE4</accession>
<name>A0AAW9RPE4_9HYPH</name>
<dbReference type="Proteomes" id="UP001378188">
    <property type="component" value="Unassembled WGS sequence"/>
</dbReference>
<comment type="caution">
    <text evidence="1">The sequence shown here is derived from an EMBL/GenBank/DDBJ whole genome shotgun (WGS) entry which is preliminary data.</text>
</comment>
<dbReference type="EMBL" id="JAZHOF010000003">
    <property type="protein sequence ID" value="MEJ8571269.1"/>
    <property type="molecule type" value="Genomic_DNA"/>
</dbReference>
<dbReference type="RefSeq" id="WP_340328972.1">
    <property type="nucleotide sequence ID" value="NZ_JAZHOF010000003.1"/>
</dbReference>
<organism evidence="1 2">
    <name type="scientific">Microbaculum marinum</name>
    <dbReference type="NCBI Taxonomy" id="1764581"/>
    <lineage>
        <taxon>Bacteria</taxon>
        <taxon>Pseudomonadati</taxon>
        <taxon>Pseudomonadota</taxon>
        <taxon>Alphaproteobacteria</taxon>
        <taxon>Hyphomicrobiales</taxon>
        <taxon>Tepidamorphaceae</taxon>
        <taxon>Microbaculum</taxon>
    </lineage>
</organism>
<reference evidence="1 2" key="1">
    <citation type="submission" date="2024-02" db="EMBL/GenBank/DDBJ databases">
        <title>Genome analysis and characterization of Microbaculum marinisediminis sp. nov., isolated from marine sediment.</title>
        <authorList>
            <person name="Du Z.-J."/>
            <person name="Ye Y.-Q."/>
            <person name="Zhang Z.-R."/>
            <person name="Yuan S.-M."/>
            <person name="Zhang X.-Y."/>
        </authorList>
    </citation>
    <scope>NUCLEOTIDE SEQUENCE [LARGE SCALE GENOMIC DNA]</scope>
    <source>
        <strain evidence="1 2">SDUM1044001</strain>
    </source>
</reference>
<protein>
    <submittedName>
        <fullName evidence="1">Uncharacterized protein</fullName>
    </submittedName>
</protein>